<keyword evidence="4" id="KW-1185">Reference proteome</keyword>
<dbReference type="GO" id="GO:0009451">
    <property type="term" value="P:RNA modification"/>
    <property type="evidence" value="ECO:0007669"/>
    <property type="project" value="InterPro"/>
</dbReference>
<dbReference type="Gene3D" id="1.25.40.10">
    <property type="entry name" value="Tetratricopeptide repeat domain"/>
    <property type="match status" value="4"/>
</dbReference>
<dbReference type="Pfam" id="PF13041">
    <property type="entry name" value="PPR_2"/>
    <property type="match status" value="3"/>
</dbReference>
<proteinExistence type="predicted"/>
<evidence type="ECO:0000313" key="3">
    <source>
        <dbReference type="EMBL" id="KAE8735076.1"/>
    </source>
</evidence>
<accession>A0A6A3D0V9</accession>
<dbReference type="InterPro" id="IPR011990">
    <property type="entry name" value="TPR-like_helical_dom_sf"/>
</dbReference>
<dbReference type="PROSITE" id="PS51375">
    <property type="entry name" value="PPR"/>
    <property type="match status" value="3"/>
</dbReference>
<keyword evidence="1" id="KW-0677">Repeat</keyword>
<gene>
    <name evidence="3" type="ORF">F3Y22_tig00000477pilonHSYRG00385</name>
</gene>
<dbReference type="AlphaFoldDB" id="A0A6A3D0V9"/>
<protein>
    <submittedName>
        <fullName evidence="3">Serine carboxypeptidase-like 42 isoform 1</fullName>
    </submittedName>
</protein>
<evidence type="ECO:0000256" key="2">
    <source>
        <dbReference type="PROSITE-ProRule" id="PRU00708"/>
    </source>
</evidence>
<dbReference type="InterPro" id="IPR002885">
    <property type="entry name" value="PPR_rpt"/>
</dbReference>
<dbReference type="PANTHER" id="PTHR47926">
    <property type="entry name" value="PENTATRICOPEPTIDE REPEAT-CONTAINING PROTEIN"/>
    <property type="match status" value="1"/>
</dbReference>
<dbReference type="Proteomes" id="UP000436088">
    <property type="component" value="Unassembled WGS sequence"/>
</dbReference>
<feature type="repeat" description="PPR" evidence="2">
    <location>
        <begin position="361"/>
        <end position="395"/>
    </location>
</feature>
<dbReference type="EMBL" id="VEPZ02000039">
    <property type="protein sequence ID" value="KAE8735076.1"/>
    <property type="molecule type" value="Genomic_DNA"/>
</dbReference>
<dbReference type="NCBIfam" id="TIGR00756">
    <property type="entry name" value="PPR"/>
    <property type="match status" value="2"/>
</dbReference>
<evidence type="ECO:0000256" key="1">
    <source>
        <dbReference type="ARBA" id="ARBA00022737"/>
    </source>
</evidence>
<feature type="repeat" description="PPR" evidence="2">
    <location>
        <begin position="46"/>
        <end position="82"/>
    </location>
</feature>
<organism evidence="3 4">
    <name type="scientific">Hibiscus syriacus</name>
    <name type="common">Rose of Sharon</name>
    <dbReference type="NCBI Taxonomy" id="106335"/>
    <lineage>
        <taxon>Eukaryota</taxon>
        <taxon>Viridiplantae</taxon>
        <taxon>Streptophyta</taxon>
        <taxon>Embryophyta</taxon>
        <taxon>Tracheophyta</taxon>
        <taxon>Spermatophyta</taxon>
        <taxon>Magnoliopsida</taxon>
        <taxon>eudicotyledons</taxon>
        <taxon>Gunneridae</taxon>
        <taxon>Pentapetalae</taxon>
        <taxon>rosids</taxon>
        <taxon>malvids</taxon>
        <taxon>Malvales</taxon>
        <taxon>Malvaceae</taxon>
        <taxon>Malvoideae</taxon>
        <taxon>Hibiscus</taxon>
    </lineage>
</organism>
<dbReference type="Pfam" id="PF01535">
    <property type="entry name" value="PPR"/>
    <property type="match status" value="4"/>
</dbReference>
<dbReference type="PANTHER" id="PTHR47926:SF441">
    <property type="entry name" value="PENTATRICOPEPTIDE REPEAT-CONTAINING PROTEIN"/>
    <property type="match status" value="1"/>
</dbReference>
<name>A0A6A3D0V9_HIBSY</name>
<feature type="repeat" description="PPR" evidence="2">
    <location>
        <begin position="259"/>
        <end position="293"/>
    </location>
</feature>
<reference evidence="3" key="1">
    <citation type="submission" date="2019-09" db="EMBL/GenBank/DDBJ databases">
        <title>Draft genome information of white flower Hibiscus syriacus.</title>
        <authorList>
            <person name="Kim Y.-M."/>
        </authorList>
    </citation>
    <scope>NUCLEOTIDE SEQUENCE [LARGE SCALE GENOMIC DNA]</scope>
    <source>
        <strain evidence="3">YM2019G1</strain>
    </source>
</reference>
<dbReference type="GO" id="GO:0004180">
    <property type="term" value="F:carboxypeptidase activity"/>
    <property type="evidence" value="ECO:0007669"/>
    <property type="project" value="UniProtKB-KW"/>
</dbReference>
<evidence type="ECO:0000313" key="4">
    <source>
        <dbReference type="Proteomes" id="UP000436088"/>
    </source>
</evidence>
<comment type="caution">
    <text evidence="3">The sequence shown here is derived from an EMBL/GenBank/DDBJ whole genome shotgun (WGS) entry which is preliminary data.</text>
</comment>
<dbReference type="GO" id="GO:0003723">
    <property type="term" value="F:RNA binding"/>
    <property type="evidence" value="ECO:0007669"/>
    <property type="project" value="InterPro"/>
</dbReference>
<sequence>MSTAMMIQYGHSSGKYLSKSSERASRCQSNSRGSCRRRFDELNEKNVVLWNAMLGGLVQNGCAYTDEVLVLFSQMNRSDSHPDEFTYTSILSSCATLGCLEIGRQFHGFIIKNKFASNLFVANALVDMYAKSGALEDARKQFEIIKDRDNSLEEGKQVHFLAVKSSLDKSLYAISSLIDMYAKSGAIGDADKVLYDMPQWSVVSMNSMIVGYEPNDLDRAVILLKDMQVDGLKPSEVTYTSLLDAYAGNLFEEFKNRESAVVWTALISGHTQNDCNEEALRFFRDMRSCNVLPGQATFVSVLRAFAVLSSLQVGRQIHALVYNTDYVSDELTTSALVDMNAKCGEVKCSVQVFNEMNSKNGISCWNSMIFGFAKNSYAEDALKIFFEMKQTHGMPDEATILFGVQTLLIGVLKF</sequence>
<dbReference type="InterPro" id="IPR046960">
    <property type="entry name" value="PPR_At4g14850-like_plant"/>
</dbReference>